<dbReference type="GO" id="GO:0005737">
    <property type="term" value="C:cytoplasm"/>
    <property type="evidence" value="ECO:0007669"/>
    <property type="project" value="TreeGrafter"/>
</dbReference>
<dbReference type="Pfam" id="PF08190">
    <property type="entry name" value="PIH1"/>
    <property type="match status" value="1"/>
</dbReference>
<dbReference type="GO" id="GO:0006364">
    <property type="term" value="P:rRNA processing"/>
    <property type="evidence" value="ECO:0007669"/>
    <property type="project" value="TreeGrafter"/>
</dbReference>
<dbReference type="InterPro" id="IPR050734">
    <property type="entry name" value="PIH1/Kintoun_subfamily"/>
</dbReference>
<gene>
    <name evidence="4" type="primary">Cni-F32D8.4</name>
    <name evidence="4" type="synonym">Cnig_chr_V.g19339</name>
    <name evidence="4" type="ORF">B9Z55_019339</name>
</gene>
<protein>
    <recommendedName>
        <fullName evidence="3">PIH1 N-terminal domain-containing protein</fullName>
    </recommendedName>
</protein>
<dbReference type="GO" id="GO:0000492">
    <property type="term" value="P:box C/D snoRNP assembly"/>
    <property type="evidence" value="ECO:0007669"/>
    <property type="project" value="TreeGrafter"/>
</dbReference>
<evidence type="ECO:0000256" key="1">
    <source>
        <dbReference type="ARBA" id="ARBA00008511"/>
    </source>
</evidence>
<dbReference type="OrthoDB" id="5135119at2759"/>
<evidence type="ECO:0000256" key="2">
    <source>
        <dbReference type="ARBA" id="ARBA00046233"/>
    </source>
</evidence>
<dbReference type="InterPro" id="IPR012981">
    <property type="entry name" value="PIH1_N"/>
</dbReference>
<name>A0A2G5TI20_9PELO</name>
<dbReference type="EMBL" id="PDUG01000005">
    <property type="protein sequence ID" value="PIC26908.1"/>
    <property type="molecule type" value="Genomic_DNA"/>
</dbReference>
<feature type="domain" description="PIH1 N-terminal" evidence="3">
    <location>
        <begin position="5"/>
        <end position="166"/>
    </location>
</feature>
<evidence type="ECO:0000313" key="4">
    <source>
        <dbReference type="EMBL" id="PIC26908.1"/>
    </source>
</evidence>
<dbReference type="Proteomes" id="UP000230233">
    <property type="component" value="Chromosome V"/>
</dbReference>
<dbReference type="STRING" id="1611254.A0A2G5TI20"/>
<comment type="similarity">
    <text evidence="1">Belongs to the PIH1 family.</text>
</comment>
<accession>A0A2G5TI20</accession>
<keyword evidence="5" id="KW-1185">Reference proteome</keyword>
<dbReference type="PANTHER" id="PTHR22997:SF0">
    <property type="entry name" value="PIH1 DOMAIN-CONTAINING PROTEIN 1"/>
    <property type="match status" value="1"/>
</dbReference>
<comment type="caution">
    <text evidence="4">The sequence shown here is derived from an EMBL/GenBank/DDBJ whole genome shotgun (WGS) entry which is preliminary data.</text>
</comment>
<organism evidence="4 5">
    <name type="scientific">Caenorhabditis nigoni</name>
    <dbReference type="NCBI Taxonomy" id="1611254"/>
    <lineage>
        <taxon>Eukaryota</taxon>
        <taxon>Metazoa</taxon>
        <taxon>Ecdysozoa</taxon>
        <taxon>Nematoda</taxon>
        <taxon>Chromadorea</taxon>
        <taxon>Rhabditida</taxon>
        <taxon>Rhabditina</taxon>
        <taxon>Rhabditomorpha</taxon>
        <taxon>Rhabditoidea</taxon>
        <taxon>Rhabditidae</taxon>
        <taxon>Peloderinae</taxon>
        <taxon>Caenorhabditis</taxon>
    </lineage>
</organism>
<sequence>MSLKIEKPQKEEVWNIKPLPGYVCKWKDIKVDGGFSEEFRKCFVNVCHCEELPPPLEDLEQDEIAAQLDAGNPSFRIPMSIGEMDCVRDHSNENSVKIDVLVNSTFYKKRLASADDVFFRHLLALIFCDLIKSRHGIDLDPLKPIILRNRVAVGELEVQRINKKPEQRVVEELYHNDSARMKETPEDQKKDDHIQELNELKQEIFGVKSIQGTRIRLFNGKRLEISMRCELDGKPISDPKRLNLLLNPTRCLVTLDNSRSLFDFGLPFHIDLETAKSKFNHEKFSLVISANIAL</sequence>
<dbReference type="AlphaFoldDB" id="A0A2G5TI20"/>
<evidence type="ECO:0000313" key="5">
    <source>
        <dbReference type="Proteomes" id="UP000230233"/>
    </source>
</evidence>
<dbReference type="GO" id="GO:1990904">
    <property type="term" value="C:ribonucleoprotein complex"/>
    <property type="evidence" value="ECO:0007669"/>
    <property type="project" value="TreeGrafter"/>
</dbReference>
<comment type="function">
    <text evidence="2">Involved in the assembly of C/D box small nucleolar ribonucleoprotein (snoRNP) particles. Recruits the SWI/SNF complex to the core promoter of rRNA genes and enhances pre-rRNA transcription. Mediates interaction of TELO2 with the R2TP complex which is necessary for the stability of MTOR and SMG1. Positively regulates the assembly and activity of the mTORC1 complex.</text>
</comment>
<proteinExistence type="inferred from homology"/>
<dbReference type="PANTHER" id="PTHR22997">
    <property type="entry name" value="PIH1 DOMAIN-CONTAINING PROTEIN 1"/>
    <property type="match status" value="1"/>
</dbReference>
<dbReference type="GO" id="GO:0097255">
    <property type="term" value="C:R2TP complex"/>
    <property type="evidence" value="ECO:0007669"/>
    <property type="project" value="TreeGrafter"/>
</dbReference>
<reference evidence="5" key="1">
    <citation type="submission" date="2017-10" db="EMBL/GenBank/DDBJ databases">
        <title>Rapid genome shrinkage in a self-fertile nematode reveals novel sperm competition proteins.</title>
        <authorList>
            <person name="Yin D."/>
            <person name="Schwarz E.M."/>
            <person name="Thomas C.G."/>
            <person name="Felde R.L."/>
            <person name="Korf I.F."/>
            <person name="Cutter A.D."/>
            <person name="Schartner C.M."/>
            <person name="Ralston E.J."/>
            <person name="Meyer B.J."/>
            <person name="Haag E.S."/>
        </authorList>
    </citation>
    <scope>NUCLEOTIDE SEQUENCE [LARGE SCALE GENOMIC DNA]</scope>
    <source>
        <strain evidence="5">JU1422</strain>
    </source>
</reference>
<evidence type="ECO:0000259" key="3">
    <source>
        <dbReference type="Pfam" id="PF08190"/>
    </source>
</evidence>